<dbReference type="EMBL" id="RKST01000007">
    <property type="protein sequence ID" value="RUM98266.1"/>
    <property type="molecule type" value="Genomic_DNA"/>
</dbReference>
<dbReference type="OrthoDB" id="6811967at2"/>
<dbReference type="SUPFAM" id="SSF55781">
    <property type="entry name" value="GAF domain-like"/>
    <property type="match status" value="1"/>
</dbReference>
<evidence type="ECO:0000256" key="2">
    <source>
        <dbReference type="ARBA" id="ARBA00023125"/>
    </source>
</evidence>
<gene>
    <name evidence="6" type="ORF">EET67_09220</name>
</gene>
<dbReference type="PROSITE" id="PS51078">
    <property type="entry name" value="ICLR_ED"/>
    <property type="match status" value="1"/>
</dbReference>
<keyword evidence="2" id="KW-0238">DNA-binding</keyword>
<dbReference type="GO" id="GO:0003700">
    <property type="term" value="F:DNA-binding transcription factor activity"/>
    <property type="evidence" value="ECO:0007669"/>
    <property type="project" value="TreeGrafter"/>
</dbReference>
<dbReference type="GO" id="GO:0003677">
    <property type="term" value="F:DNA binding"/>
    <property type="evidence" value="ECO:0007669"/>
    <property type="project" value="UniProtKB-KW"/>
</dbReference>
<evidence type="ECO:0000259" key="4">
    <source>
        <dbReference type="PROSITE" id="PS51077"/>
    </source>
</evidence>
<dbReference type="Proteomes" id="UP000281647">
    <property type="component" value="Unassembled WGS sequence"/>
</dbReference>
<feature type="domain" description="HTH iclR-type" evidence="4">
    <location>
        <begin position="9"/>
        <end position="70"/>
    </location>
</feature>
<dbReference type="PROSITE" id="PS51077">
    <property type="entry name" value="HTH_ICLR"/>
    <property type="match status" value="1"/>
</dbReference>
<accession>A0A432V7X6</accession>
<organism evidence="6 7">
    <name type="scientific">Borborobacter arsenicus</name>
    <dbReference type="NCBI Taxonomy" id="1851146"/>
    <lineage>
        <taxon>Bacteria</taxon>
        <taxon>Pseudomonadati</taxon>
        <taxon>Pseudomonadota</taxon>
        <taxon>Alphaproteobacteria</taxon>
        <taxon>Hyphomicrobiales</taxon>
        <taxon>Phyllobacteriaceae</taxon>
        <taxon>Borborobacter</taxon>
    </lineage>
</organism>
<dbReference type="InterPro" id="IPR014757">
    <property type="entry name" value="Tscrpt_reg_IclR_C"/>
</dbReference>
<dbReference type="GO" id="GO:0045892">
    <property type="term" value="P:negative regulation of DNA-templated transcription"/>
    <property type="evidence" value="ECO:0007669"/>
    <property type="project" value="TreeGrafter"/>
</dbReference>
<dbReference type="SMART" id="SM00346">
    <property type="entry name" value="HTH_ICLR"/>
    <property type="match status" value="1"/>
</dbReference>
<dbReference type="InterPro" id="IPR005471">
    <property type="entry name" value="Tscrpt_reg_IclR_N"/>
</dbReference>
<evidence type="ECO:0000313" key="6">
    <source>
        <dbReference type="EMBL" id="RUM98266.1"/>
    </source>
</evidence>
<dbReference type="Gene3D" id="1.10.10.10">
    <property type="entry name" value="Winged helix-like DNA-binding domain superfamily/Winged helix DNA-binding domain"/>
    <property type="match status" value="1"/>
</dbReference>
<protein>
    <submittedName>
        <fullName evidence="6">IclR family transcriptional regulator</fullName>
    </submittedName>
</protein>
<proteinExistence type="predicted"/>
<name>A0A432V7X6_9HYPH</name>
<dbReference type="Pfam" id="PF01614">
    <property type="entry name" value="IclR_C"/>
    <property type="match status" value="1"/>
</dbReference>
<keyword evidence="1" id="KW-0805">Transcription regulation</keyword>
<evidence type="ECO:0000256" key="1">
    <source>
        <dbReference type="ARBA" id="ARBA00023015"/>
    </source>
</evidence>
<dbReference type="InterPro" id="IPR050707">
    <property type="entry name" value="HTH_MetabolicPath_Reg"/>
</dbReference>
<keyword evidence="7" id="KW-1185">Reference proteome</keyword>
<dbReference type="SUPFAM" id="SSF46785">
    <property type="entry name" value="Winged helix' DNA-binding domain"/>
    <property type="match status" value="1"/>
</dbReference>
<dbReference type="AlphaFoldDB" id="A0A432V7X6"/>
<comment type="caution">
    <text evidence="6">The sequence shown here is derived from an EMBL/GenBank/DDBJ whole genome shotgun (WGS) entry which is preliminary data.</text>
</comment>
<feature type="domain" description="IclR-ED" evidence="5">
    <location>
        <begin position="71"/>
        <end position="255"/>
    </location>
</feature>
<sequence>MLVASNMSVRSVARAAEIIKSFRQNKIQSLSEISSATQLDKGTTRRILVTLIQSGLVVQDSITQKYALGWLMRVLASCVIEHHDLRMAALPFMEQLAHTTKSTVILSVFQNRSAICLERIHDINGLDIKWWQVGGTLPLNRGTAPRVLLAYQDKNVIEEVLGSLSFGDDVENVQAARDELRCELEKIRSQGWAIFVDGAIQGLTALAVPIVDSNGRIICALSMSTLTPEMVRDDTPIHLPLMLETAALIRHALGVDDNIEGSNRYIAPPAN</sequence>
<dbReference type="InterPro" id="IPR036388">
    <property type="entry name" value="WH-like_DNA-bd_sf"/>
</dbReference>
<dbReference type="RefSeq" id="WP_128626646.1">
    <property type="nucleotide sequence ID" value="NZ_RKST01000007.1"/>
</dbReference>
<evidence type="ECO:0000259" key="5">
    <source>
        <dbReference type="PROSITE" id="PS51078"/>
    </source>
</evidence>
<dbReference type="Pfam" id="PF09339">
    <property type="entry name" value="HTH_IclR"/>
    <property type="match status" value="1"/>
</dbReference>
<dbReference type="PANTHER" id="PTHR30136">
    <property type="entry name" value="HELIX-TURN-HELIX TRANSCRIPTIONAL REGULATOR, ICLR FAMILY"/>
    <property type="match status" value="1"/>
</dbReference>
<dbReference type="InterPro" id="IPR036390">
    <property type="entry name" value="WH_DNA-bd_sf"/>
</dbReference>
<dbReference type="PANTHER" id="PTHR30136:SF35">
    <property type="entry name" value="HTH-TYPE TRANSCRIPTIONAL REGULATOR RV1719"/>
    <property type="match status" value="1"/>
</dbReference>
<evidence type="ECO:0000256" key="3">
    <source>
        <dbReference type="ARBA" id="ARBA00023163"/>
    </source>
</evidence>
<dbReference type="Gene3D" id="3.30.450.40">
    <property type="match status" value="1"/>
</dbReference>
<evidence type="ECO:0000313" key="7">
    <source>
        <dbReference type="Proteomes" id="UP000281647"/>
    </source>
</evidence>
<dbReference type="InterPro" id="IPR029016">
    <property type="entry name" value="GAF-like_dom_sf"/>
</dbReference>
<keyword evidence="3" id="KW-0804">Transcription</keyword>
<reference evidence="6 7" key="1">
    <citation type="submission" date="2018-11" db="EMBL/GenBank/DDBJ databases">
        <title>Pseudaminobacter arsenicus sp. nov., an arsenic-resistant bacterium isolated from arsenic-rich aquifers.</title>
        <authorList>
            <person name="Mu Y."/>
        </authorList>
    </citation>
    <scope>NUCLEOTIDE SEQUENCE [LARGE SCALE GENOMIC DNA]</scope>
    <source>
        <strain evidence="6 7">CB3</strain>
    </source>
</reference>